<dbReference type="EMBL" id="JACGLS010000005">
    <property type="protein sequence ID" value="MBA6157043.1"/>
    <property type="molecule type" value="Genomic_DNA"/>
</dbReference>
<reference evidence="2 3" key="1">
    <citation type="submission" date="2020-07" db="EMBL/GenBank/DDBJ databases">
        <title>Bacterium isolated from marine sediment.</title>
        <authorList>
            <person name="Shang D."/>
            <person name="Du Z.-J."/>
        </authorList>
    </citation>
    <scope>NUCLEOTIDE SEQUENCE [LARGE SCALE GENOMIC DNA]</scope>
    <source>
        <strain evidence="2 3">S7007</strain>
    </source>
</reference>
<feature type="signal peptide" evidence="1">
    <location>
        <begin position="1"/>
        <end position="22"/>
    </location>
</feature>
<feature type="chain" id="PRO_5032370213" evidence="1">
    <location>
        <begin position="23"/>
        <end position="419"/>
    </location>
</feature>
<proteinExistence type="predicted"/>
<dbReference type="RefSeq" id="WP_182125542.1">
    <property type="nucleotide sequence ID" value="NZ_JACGLS010000005.1"/>
</dbReference>
<sequence length="419" mass="48576">MKRNLFLLVILFAFTNAFSQKAKFKNEKFELAFSQPEIFKNFETFSYEIQDDGVYWNHKYDEDEKKPDSFKDYPTLRSLTQGLEIDGLDEVENNADLQIVVGFKGSQLKNNAGALVLQGTMNLMMFIDGDKLIYNKIRDVNSTITAYLSNYPTENRFLRNKSKAMILTSEVQKDLKELSVLFTGSSKIGLYFGEFRKVKKGKASEFNKISKPIVEEIIKNKSPEALNKAIEFWKKQLDVDFGKKLKEKRKLKVIYTNIASAYILLNDIENAKKYADLAKKNAGFFDVFMSGYKDYSKTQDFVKNYKTSEFHEVSREGNYMYEFVFKEDGEFDLGRKKRNFTKIVLEKFVAYSGSNIVSLDKGRSPTAKLFVDEEPTYFYTCDDKVKIVLKSGKTIVFKLIKGDYVPFYKVENGDDIRLY</sequence>
<dbReference type="Proteomes" id="UP000563906">
    <property type="component" value="Unassembled WGS sequence"/>
</dbReference>
<keyword evidence="1" id="KW-0732">Signal</keyword>
<gene>
    <name evidence="2" type="ORF">H3Z83_10985</name>
</gene>
<keyword evidence="3" id="KW-1185">Reference proteome</keyword>
<evidence type="ECO:0000256" key="1">
    <source>
        <dbReference type="SAM" id="SignalP"/>
    </source>
</evidence>
<accession>A0A839APM2</accession>
<evidence type="ECO:0000313" key="2">
    <source>
        <dbReference type="EMBL" id="MBA6157043.1"/>
    </source>
</evidence>
<protein>
    <submittedName>
        <fullName evidence="2">Uncharacterized protein</fullName>
    </submittedName>
</protein>
<organism evidence="2 3">
    <name type="scientific">Tenacibaculum pelagium</name>
    <dbReference type="NCBI Taxonomy" id="2759527"/>
    <lineage>
        <taxon>Bacteria</taxon>
        <taxon>Pseudomonadati</taxon>
        <taxon>Bacteroidota</taxon>
        <taxon>Flavobacteriia</taxon>
        <taxon>Flavobacteriales</taxon>
        <taxon>Flavobacteriaceae</taxon>
        <taxon>Tenacibaculum</taxon>
    </lineage>
</organism>
<dbReference type="InterPro" id="IPR011990">
    <property type="entry name" value="TPR-like_helical_dom_sf"/>
</dbReference>
<dbReference type="Gene3D" id="1.25.40.10">
    <property type="entry name" value="Tetratricopeptide repeat domain"/>
    <property type="match status" value="1"/>
</dbReference>
<dbReference type="AlphaFoldDB" id="A0A839APM2"/>
<comment type="caution">
    <text evidence="2">The sequence shown here is derived from an EMBL/GenBank/DDBJ whole genome shotgun (WGS) entry which is preliminary data.</text>
</comment>
<name>A0A839APM2_9FLAO</name>
<evidence type="ECO:0000313" key="3">
    <source>
        <dbReference type="Proteomes" id="UP000563906"/>
    </source>
</evidence>